<evidence type="ECO:0000313" key="3">
    <source>
        <dbReference type="Proteomes" id="UP000007967"/>
    </source>
</evidence>
<organism evidence="2 3">
    <name type="scientific">Kribbella flavida (strain DSM 17836 / JCM 10339 / NBRC 14399)</name>
    <dbReference type="NCBI Taxonomy" id="479435"/>
    <lineage>
        <taxon>Bacteria</taxon>
        <taxon>Bacillati</taxon>
        <taxon>Actinomycetota</taxon>
        <taxon>Actinomycetes</taxon>
        <taxon>Propionibacteriales</taxon>
        <taxon>Kribbellaceae</taxon>
        <taxon>Kribbella</taxon>
    </lineage>
</organism>
<accession>D2PTC3</accession>
<evidence type="ECO:0000313" key="2">
    <source>
        <dbReference type="EMBL" id="ADB29439.1"/>
    </source>
</evidence>
<dbReference type="KEGG" id="kfl:Kfla_0315"/>
<dbReference type="STRING" id="479435.Kfla_0315"/>
<dbReference type="InterPro" id="IPR029063">
    <property type="entry name" value="SAM-dependent_MTases_sf"/>
</dbReference>
<dbReference type="InterPro" id="IPR013216">
    <property type="entry name" value="Methyltransf_11"/>
</dbReference>
<dbReference type="PANTHER" id="PTHR43861">
    <property type="entry name" value="TRANS-ACONITATE 2-METHYLTRANSFERASE-RELATED"/>
    <property type="match status" value="1"/>
</dbReference>
<sequence>MKGADLYDDPDFLAGYRELRRSGLGLNEVLEIPAVDALLPPVGGLRVADLGCGEGSLAVRLAESGAQVVAVDASAAMLANARPHPGVRYIRCDLAELELPADSIDLVVSSLALHYVEDFSGLVRRVAAWLVPGGQFVFSVEHPVVTAPVKQADLVVDDYADEGQRQRQWFVDGVVKYHRTIGSTLEALLSAGFTVQAVREPQPTAEQVRRSPHLVLHRRRPPLLVVSARG</sequence>
<feature type="domain" description="Methyltransferase type 11" evidence="1">
    <location>
        <begin position="49"/>
        <end position="138"/>
    </location>
</feature>
<keyword evidence="2" id="KW-0808">Transferase</keyword>
<dbReference type="PANTHER" id="PTHR43861:SF1">
    <property type="entry name" value="TRANS-ACONITATE 2-METHYLTRANSFERASE"/>
    <property type="match status" value="1"/>
</dbReference>
<dbReference type="AlphaFoldDB" id="D2PTC3"/>
<dbReference type="SUPFAM" id="SSF53335">
    <property type="entry name" value="S-adenosyl-L-methionine-dependent methyltransferases"/>
    <property type="match status" value="1"/>
</dbReference>
<dbReference type="GO" id="GO:0008757">
    <property type="term" value="F:S-adenosylmethionine-dependent methyltransferase activity"/>
    <property type="evidence" value="ECO:0007669"/>
    <property type="project" value="InterPro"/>
</dbReference>
<dbReference type="Gene3D" id="3.40.50.150">
    <property type="entry name" value="Vaccinia Virus protein VP39"/>
    <property type="match status" value="1"/>
</dbReference>
<keyword evidence="2" id="KW-0489">Methyltransferase</keyword>
<dbReference type="Proteomes" id="UP000007967">
    <property type="component" value="Chromosome"/>
</dbReference>
<reference evidence="2 3" key="2">
    <citation type="journal article" date="2010" name="Stand. Genomic Sci.">
        <title>Complete genome sequence of Kribbella flavida type strain (IFO 14399).</title>
        <authorList>
            <person name="Pukall R."/>
            <person name="Lapidus A."/>
            <person name="Glavina Del Rio T."/>
            <person name="Copeland A."/>
            <person name="Tice H."/>
            <person name="Cheng J.-F."/>
            <person name="Lucas S."/>
            <person name="Chen F."/>
            <person name="Nolan M."/>
            <person name="LaButti K."/>
            <person name="Pati A."/>
            <person name="Ivanova N."/>
            <person name="Mavrommatis K."/>
            <person name="Mikhailova N."/>
            <person name="Pitluck S."/>
            <person name="Bruce D."/>
            <person name="Goodwin L."/>
            <person name="Land M."/>
            <person name="Hauser L."/>
            <person name="Chang Y.-J."/>
            <person name="Jeffries C.D."/>
            <person name="Chen A."/>
            <person name="Palaniappan K."/>
            <person name="Chain P."/>
            <person name="Rohde M."/>
            <person name="Goeker M."/>
            <person name="Bristow J."/>
            <person name="Eisen J.A."/>
            <person name="Markowitz V."/>
            <person name="Hugenholtz P."/>
            <person name="Kyrpides N.C."/>
            <person name="Klenk H.-P."/>
            <person name="Brettin T."/>
        </authorList>
    </citation>
    <scope>NUCLEOTIDE SEQUENCE [LARGE SCALE GENOMIC DNA]</scope>
    <source>
        <strain evidence="3">DSM 17836 / JCM 10339 / NBRC 14399</strain>
    </source>
</reference>
<dbReference type="GO" id="GO:0032259">
    <property type="term" value="P:methylation"/>
    <property type="evidence" value="ECO:0007669"/>
    <property type="project" value="UniProtKB-KW"/>
</dbReference>
<dbReference type="eggNOG" id="COG2226">
    <property type="taxonomic scope" value="Bacteria"/>
</dbReference>
<reference evidence="3" key="1">
    <citation type="submission" date="2009-09" db="EMBL/GenBank/DDBJ databases">
        <title>The complete genome of Kribbella flavida DSM 17836.</title>
        <authorList>
            <consortium name="US DOE Joint Genome Institute (JGI-PGF)"/>
            <person name="Lucas S."/>
            <person name="Copeland A."/>
            <person name="Lapidus A."/>
            <person name="Glavina del Rio T."/>
            <person name="Dalin E."/>
            <person name="Tice H."/>
            <person name="Bruce D."/>
            <person name="Goodwin L."/>
            <person name="Pitluck S."/>
            <person name="Kyrpides N."/>
            <person name="Mavromatis K."/>
            <person name="Ivanova N."/>
            <person name="Saunders E."/>
            <person name="Brettin T."/>
            <person name="Detter J.C."/>
            <person name="Han C."/>
            <person name="Larimer F."/>
            <person name="Land M."/>
            <person name="Hauser L."/>
            <person name="Markowitz V."/>
            <person name="Cheng J.-F."/>
            <person name="Hugenholtz P."/>
            <person name="Woyke T."/>
            <person name="Wu D."/>
            <person name="Pukall R."/>
            <person name="Klenk H.-P."/>
            <person name="Eisen J.A."/>
        </authorList>
    </citation>
    <scope>NUCLEOTIDE SEQUENCE [LARGE SCALE GENOMIC DNA]</scope>
    <source>
        <strain evidence="3">DSM 17836 / JCM 10339 / NBRC 14399</strain>
    </source>
</reference>
<protein>
    <submittedName>
        <fullName evidence="2">Methyltransferase type 11</fullName>
    </submittedName>
</protein>
<gene>
    <name evidence="2" type="ordered locus">Kfla_0315</name>
</gene>
<evidence type="ECO:0000259" key="1">
    <source>
        <dbReference type="Pfam" id="PF08241"/>
    </source>
</evidence>
<dbReference type="Pfam" id="PF08241">
    <property type="entry name" value="Methyltransf_11"/>
    <property type="match status" value="1"/>
</dbReference>
<dbReference type="HOGENOM" id="CLU_049749_4_0_11"/>
<name>D2PTC3_KRIFD</name>
<dbReference type="CDD" id="cd02440">
    <property type="entry name" value="AdoMet_MTases"/>
    <property type="match status" value="1"/>
</dbReference>
<dbReference type="EMBL" id="CP001736">
    <property type="protein sequence ID" value="ADB29439.1"/>
    <property type="molecule type" value="Genomic_DNA"/>
</dbReference>
<proteinExistence type="predicted"/>
<keyword evidence="3" id="KW-1185">Reference proteome</keyword>